<dbReference type="AlphaFoldDB" id="A0A845Q789"/>
<feature type="active site" description="Proton donor" evidence="2">
    <location>
        <position position="37"/>
    </location>
</feature>
<dbReference type="RefSeq" id="WP_160586345.1">
    <property type="nucleotide sequence ID" value="NZ_BMHN01000001.1"/>
</dbReference>
<feature type="short sequence motif" description="HXTX 1" evidence="2">
    <location>
        <begin position="37"/>
        <end position="40"/>
    </location>
</feature>
<dbReference type="HAMAP" id="MF_01940">
    <property type="entry name" value="RNA_CPDase"/>
    <property type="match status" value="1"/>
</dbReference>
<dbReference type="InterPro" id="IPR004175">
    <property type="entry name" value="RNA_CPDase"/>
</dbReference>
<dbReference type="Gene3D" id="3.90.1140.10">
    <property type="entry name" value="Cyclic phosphodiesterase"/>
    <property type="match status" value="1"/>
</dbReference>
<gene>
    <name evidence="3" type="primary">thpR</name>
    <name evidence="3" type="ORF">GTQ45_00460</name>
</gene>
<comment type="function">
    <text evidence="2">Hydrolyzes RNA 2',3'-cyclic phosphodiester to an RNA 2'-phosphomonoester.</text>
</comment>
<dbReference type="EMBL" id="WXYQ01000001">
    <property type="protein sequence ID" value="NBG94197.1"/>
    <property type="molecule type" value="Genomic_DNA"/>
</dbReference>
<evidence type="ECO:0000256" key="2">
    <source>
        <dbReference type="HAMAP-Rule" id="MF_01940"/>
    </source>
</evidence>
<feature type="short sequence motif" description="HXTX 2" evidence="2">
    <location>
        <begin position="120"/>
        <end position="123"/>
    </location>
</feature>
<dbReference type="GO" id="GO:0004113">
    <property type="term" value="F:2',3'-cyclic-nucleotide 3'-phosphodiesterase activity"/>
    <property type="evidence" value="ECO:0007669"/>
    <property type="project" value="InterPro"/>
</dbReference>
<dbReference type="InterPro" id="IPR009097">
    <property type="entry name" value="Cyclic_Pdiesterase"/>
</dbReference>
<dbReference type="SUPFAM" id="SSF55144">
    <property type="entry name" value="LigT-like"/>
    <property type="match status" value="1"/>
</dbReference>
<name>A0A845Q789_9HYPH</name>
<feature type="active site" description="Proton acceptor" evidence="2">
    <location>
        <position position="120"/>
    </location>
</feature>
<dbReference type="PANTHER" id="PTHR35561:SF1">
    <property type="entry name" value="RNA 2',3'-CYCLIC PHOSPHODIESTERASE"/>
    <property type="match status" value="1"/>
</dbReference>
<proteinExistence type="inferred from homology"/>
<evidence type="ECO:0000313" key="3">
    <source>
        <dbReference type="EMBL" id="NBG94197.1"/>
    </source>
</evidence>
<organism evidence="3 4">
    <name type="scientific">Pyruvatibacter mobilis</name>
    <dbReference type="NCBI Taxonomy" id="1712261"/>
    <lineage>
        <taxon>Bacteria</taxon>
        <taxon>Pseudomonadati</taxon>
        <taxon>Pseudomonadota</taxon>
        <taxon>Alphaproteobacteria</taxon>
        <taxon>Hyphomicrobiales</taxon>
        <taxon>Parvibaculaceae</taxon>
        <taxon>Pyruvatibacter</taxon>
    </lineage>
</organism>
<comment type="caution">
    <text evidence="3">The sequence shown here is derived from an EMBL/GenBank/DDBJ whole genome shotgun (WGS) entry which is preliminary data.</text>
</comment>
<protein>
    <recommendedName>
        <fullName evidence="2">RNA 2',3'-cyclic phosphodiesterase</fullName>
        <shortName evidence="2">RNA 2',3'-CPDase</shortName>
        <ecNumber evidence="2">3.1.4.58</ecNumber>
    </recommendedName>
</protein>
<dbReference type="EC" id="3.1.4.58" evidence="2"/>
<dbReference type="GeneID" id="300656253"/>
<dbReference type="GO" id="GO:0008664">
    <property type="term" value="F:RNA 2',3'-cyclic 3'-phosphodiesterase activity"/>
    <property type="evidence" value="ECO:0007669"/>
    <property type="project" value="UniProtKB-EC"/>
</dbReference>
<sequence>MLRLFVAIGLPHATCIDLAMLGGGVPGARWVPSENFHVTLRFIGEVQPTVAEDAASALSTISARPFDMQIRGCGVFGNGKPRSIWAGVEPHDALLHLQKKIERAFQQIGLAPDKRNFSPHVTLARLRNADPAKVQRFVEEHNLYRAAPFRVDSFGLYSSELSHTGSIYHLEETYRLTRTAA</sequence>
<keyword evidence="1 2" id="KW-0378">Hydrolase</keyword>
<accession>A0A845Q789</accession>
<dbReference type="Proteomes" id="UP000470384">
    <property type="component" value="Unassembled WGS sequence"/>
</dbReference>
<evidence type="ECO:0000313" key="4">
    <source>
        <dbReference type="Proteomes" id="UP000470384"/>
    </source>
</evidence>
<comment type="catalytic activity">
    <reaction evidence="2">
        <text>a 3'-end 2',3'-cyclophospho-ribonucleotide-RNA + H2O = a 3'-end 2'-phospho-ribonucleotide-RNA + H(+)</text>
        <dbReference type="Rhea" id="RHEA:11828"/>
        <dbReference type="Rhea" id="RHEA-COMP:10464"/>
        <dbReference type="Rhea" id="RHEA-COMP:17353"/>
        <dbReference type="ChEBI" id="CHEBI:15377"/>
        <dbReference type="ChEBI" id="CHEBI:15378"/>
        <dbReference type="ChEBI" id="CHEBI:83064"/>
        <dbReference type="ChEBI" id="CHEBI:173113"/>
        <dbReference type="EC" id="3.1.4.58"/>
    </reaction>
</comment>
<keyword evidence="4" id="KW-1185">Reference proteome</keyword>
<dbReference type="Pfam" id="PF13563">
    <property type="entry name" value="2_5_RNA_ligase2"/>
    <property type="match status" value="1"/>
</dbReference>
<dbReference type="PANTHER" id="PTHR35561">
    <property type="entry name" value="RNA 2',3'-CYCLIC PHOSPHODIESTERASE"/>
    <property type="match status" value="1"/>
</dbReference>
<dbReference type="NCBIfam" id="TIGR02258">
    <property type="entry name" value="2_5_ligase"/>
    <property type="match status" value="1"/>
</dbReference>
<dbReference type="OrthoDB" id="9793819at2"/>
<evidence type="ECO:0000256" key="1">
    <source>
        <dbReference type="ARBA" id="ARBA00022801"/>
    </source>
</evidence>
<reference evidence="3 4" key="1">
    <citation type="journal article" date="2016" name="Int. J. Syst. Evol. Microbiol.">
        <title>Pyruvatibacter mobilis gen. nov., sp. nov., a marine bacterium from the culture broth of Picochlorum sp. 122.</title>
        <authorList>
            <person name="Wang G."/>
            <person name="Tang M."/>
            <person name="Wu H."/>
            <person name="Dai S."/>
            <person name="Li T."/>
            <person name="Chen C."/>
            <person name="He H."/>
            <person name="Fan J."/>
            <person name="Xiang W."/>
            <person name="Li X."/>
        </authorList>
    </citation>
    <scope>NUCLEOTIDE SEQUENCE [LARGE SCALE GENOMIC DNA]</scope>
    <source>
        <strain evidence="3 4">GYP-11</strain>
    </source>
</reference>
<comment type="similarity">
    <text evidence="2">Belongs to the 2H phosphoesterase superfamily. ThpR family.</text>
</comment>